<keyword evidence="3" id="KW-1185">Reference proteome</keyword>
<dbReference type="STRING" id="1810919.A0A3D8RKZ2"/>
<dbReference type="Gene3D" id="3.40.50.720">
    <property type="entry name" value="NAD(P)-binding Rossmann-like Domain"/>
    <property type="match status" value="1"/>
</dbReference>
<evidence type="ECO:0000259" key="1">
    <source>
        <dbReference type="Pfam" id="PF22917"/>
    </source>
</evidence>
<dbReference type="PANTHER" id="PTHR32487:SF0">
    <property type="entry name" value="3-OXO-DELTA(4,5)-STEROID 5-BETA-REDUCTASE"/>
    <property type="match status" value="1"/>
</dbReference>
<protein>
    <recommendedName>
        <fullName evidence="1">PRISE-like Rossmann-fold domain-containing protein</fullName>
    </recommendedName>
</protein>
<evidence type="ECO:0000313" key="2">
    <source>
        <dbReference type="EMBL" id="RDW74616.1"/>
    </source>
</evidence>
<proteinExistence type="predicted"/>
<dbReference type="EMBL" id="PVWQ01000008">
    <property type="protein sequence ID" value="RDW74616.1"/>
    <property type="molecule type" value="Genomic_DNA"/>
</dbReference>
<gene>
    <name evidence="2" type="ORF">DSM5745_07278</name>
</gene>
<dbReference type="AlphaFoldDB" id="A0A3D8RKZ2"/>
<dbReference type="OrthoDB" id="1731983at2759"/>
<dbReference type="RefSeq" id="XP_026602384.1">
    <property type="nucleotide sequence ID" value="XM_026749294.1"/>
</dbReference>
<feature type="domain" description="PRISE-like Rossmann-fold" evidence="1">
    <location>
        <begin position="16"/>
        <end position="332"/>
    </location>
</feature>
<dbReference type="Pfam" id="PF22917">
    <property type="entry name" value="PRISE"/>
    <property type="match status" value="1"/>
</dbReference>
<evidence type="ECO:0000313" key="3">
    <source>
        <dbReference type="Proteomes" id="UP000256690"/>
    </source>
</evidence>
<dbReference type="SUPFAM" id="SSF51735">
    <property type="entry name" value="NAD(P)-binding Rossmann-fold domains"/>
    <property type="match status" value="1"/>
</dbReference>
<dbReference type="InterPro" id="IPR036291">
    <property type="entry name" value="NAD(P)-bd_dom_sf"/>
</dbReference>
<dbReference type="PANTHER" id="PTHR32487">
    <property type="entry name" value="3-OXO-DELTA(4,5)-STEROID 5-BETA-REDUCTASE"/>
    <property type="match status" value="1"/>
</dbReference>
<dbReference type="Proteomes" id="UP000256690">
    <property type="component" value="Unassembled WGS sequence"/>
</dbReference>
<dbReference type="CDD" id="cd08948">
    <property type="entry name" value="5beta-POR_like_SDR_a"/>
    <property type="match status" value="1"/>
</dbReference>
<reference evidence="2 3" key="1">
    <citation type="journal article" date="2018" name="IMA Fungus">
        <title>IMA Genome-F 9: Draft genome sequence of Annulohypoxylon stygium, Aspergillus mulundensis, Berkeleyomyces basicola (syn. Thielaviopsis basicola), Ceratocystis smalleyi, two Cercospora beticola strains, Coleophoma cylindrospora, Fusarium fracticaudum, Phialophora cf. hyalina, and Morchella septimelata.</title>
        <authorList>
            <person name="Wingfield B.D."/>
            <person name="Bills G.F."/>
            <person name="Dong Y."/>
            <person name="Huang W."/>
            <person name="Nel W.J."/>
            <person name="Swalarsk-Parry B.S."/>
            <person name="Vaghefi N."/>
            <person name="Wilken P.M."/>
            <person name="An Z."/>
            <person name="de Beer Z.W."/>
            <person name="De Vos L."/>
            <person name="Chen L."/>
            <person name="Duong T.A."/>
            <person name="Gao Y."/>
            <person name="Hammerbacher A."/>
            <person name="Kikkert J.R."/>
            <person name="Li Y."/>
            <person name="Li H."/>
            <person name="Li K."/>
            <person name="Li Q."/>
            <person name="Liu X."/>
            <person name="Ma X."/>
            <person name="Naidoo K."/>
            <person name="Pethybridge S.J."/>
            <person name="Sun J."/>
            <person name="Steenkamp E.T."/>
            <person name="van der Nest M.A."/>
            <person name="van Wyk S."/>
            <person name="Wingfield M.J."/>
            <person name="Xiong C."/>
            <person name="Yue Q."/>
            <person name="Zhang X."/>
        </authorList>
    </citation>
    <scope>NUCLEOTIDE SEQUENCE [LARGE SCALE GENOMIC DNA]</scope>
    <source>
        <strain evidence="2 3">DSM 5745</strain>
    </source>
</reference>
<sequence length="392" mass="44229">MDATTLTAPPPKGKVALVTGANGISGHAIVEYLIRTPKNEWSEIIVTSRKPPHNFWVDPRVRFISLDFLEAPEAIVSKIQSLCKSVTHAFFTSYIHNNDPSKLVETNGPLFRNFFEAIDAACPRLERVSLQTGGKHYGIQFRCFDTPCHEDTPRYDGPGKETLFYYKQEDDLFAIQKRRNTWAYNIIRPFGIVGYTPQFAGMNEALPLAQYFLICRELNEPPQYPGNYNGFHQVEMQSYAPSIADLTVWAATQAHTQNEAFNHGNGDPMAWRFLWTLFGEYFGVCVTGCEPGVCSGKARLSLAEWARDKKGVWERITARYGAGSGEAFQEHSFALMDGLLSRPVPGAQFVASVAKARRFGWRGCVDSYEAWVDTFRSYENAAVLPRREAYME</sequence>
<comment type="caution">
    <text evidence="2">The sequence shown here is derived from an EMBL/GenBank/DDBJ whole genome shotgun (WGS) entry which is preliminary data.</text>
</comment>
<accession>A0A3D8RKZ2</accession>
<dbReference type="InterPro" id="IPR055222">
    <property type="entry name" value="PRISE-like_Rossmann-fold"/>
</dbReference>
<name>A0A3D8RKZ2_9EURO</name>
<dbReference type="GeneID" id="38117648"/>
<organism evidence="2 3">
    <name type="scientific">Aspergillus mulundensis</name>
    <dbReference type="NCBI Taxonomy" id="1810919"/>
    <lineage>
        <taxon>Eukaryota</taxon>
        <taxon>Fungi</taxon>
        <taxon>Dikarya</taxon>
        <taxon>Ascomycota</taxon>
        <taxon>Pezizomycotina</taxon>
        <taxon>Eurotiomycetes</taxon>
        <taxon>Eurotiomycetidae</taxon>
        <taxon>Eurotiales</taxon>
        <taxon>Aspergillaceae</taxon>
        <taxon>Aspergillus</taxon>
        <taxon>Aspergillus subgen. Nidulantes</taxon>
    </lineage>
</organism>